<dbReference type="GO" id="GO:0005198">
    <property type="term" value="F:structural molecule activity"/>
    <property type="evidence" value="ECO:0007669"/>
    <property type="project" value="EnsemblFungi"/>
</dbReference>
<dbReference type="GO" id="GO:0043161">
    <property type="term" value="P:proteasome-mediated ubiquitin-dependent protein catabolic process"/>
    <property type="evidence" value="ECO:0007669"/>
    <property type="project" value="EnsemblFungi"/>
</dbReference>
<dbReference type="KEGG" id="vpo:Kpol_1032p77"/>
<proteinExistence type="inferred from homology"/>
<dbReference type="InterPro" id="IPR000717">
    <property type="entry name" value="PCI_dom"/>
</dbReference>
<evidence type="ECO:0000256" key="2">
    <source>
        <dbReference type="ARBA" id="ARBA00022942"/>
    </source>
</evidence>
<dbReference type="EMBL" id="DS480389">
    <property type="protein sequence ID" value="EDO18480.1"/>
    <property type="molecule type" value="Genomic_DNA"/>
</dbReference>
<dbReference type="eggNOG" id="KOG1463">
    <property type="taxonomic scope" value="Eukaryota"/>
</dbReference>
<dbReference type="Gene3D" id="1.25.40.570">
    <property type="match status" value="1"/>
</dbReference>
<name>A7TH28_VANPO</name>
<dbReference type="Pfam" id="PF18055">
    <property type="entry name" value="RPN6_N"/>
    <property type="match status" value="1"/>
</dbReference>
<feature type="domain" description="PCI" evidence="3">
    <location>
        <begin position="233"/>
        <end position="402"/>
    </location>
</feature>
<dbReference type="InterPro" id="IPR050871">
    <property type="entry name" value="26S_Proteasome/COP9_Components"/>
</dbReference>
<keyword evidence="2" id="KW-0647">Proteasome</keyword>
<dbReference type="GO" id="GO:0008541">
    <property type="term" value="C:proteasome regulatory particle, lid subcomplex"/>
    <property type="evidence" value="ECO:0007669"/>
    <property type="project" value="EnsemblFungi"/>
</dbReference>
<protein>
    <recommendedName>
        <fullName evidence="3">PCI domain-containing protein</fullName>
    </recommendedName>
</protein>
<dbReference type="PhylomeDB" id="A7TH28"/>
<dbReference type="SUPFAM" id="SSF46785">
    <property type="entry name" value="Winged helix' DNA-binding domain"/>
    <property type="match status" value="1"/>
</dbReference>
<dbReference type="InParanoid" id="A7TH28"/>
<dbReference type="GO" id="GO:0043248">
    <property type="term" value="P:proteasome assembly"/>
    <property type="evidence" value="ECO:0007669"/>
    <property type="project" value="EnsemblFungi"/>
</dbReference>
<dbReference type="STRING" id="436907.A7TH28"/>
<dbReference type="InterPro" id="IPR011990">
    <property type="entry name" value="TPR-like_helical_dom_sf"/>
</dbReference>
<dbReference type="RefSeq" id="XP_001646338.1">
    <property type="nucleotide sequence ID" value="XM_001646288.1"/>
</dbReference>
<dbReference type="Pfam" id="PF18503">
    <property type="entry name" value="RPN6_C_helix"/>
    <property type="match status" value="1"/>
</dbReference>
<comment type="similarity">
    <text evidence="1">Belongs to the proteasome subunit S9 family.</text>
</comment>
<dbReference type="PROSITE" id="PS50250">
    <property type="entry name" value="PCI"/>
    <property type="match status" value="1"/>
</dbReference>
<evidence type="ECO:0000313" key="4">
    <source>
        <dbReference type="EMBL" id="EDO18480.1"/>
    </source>
</evidence>
<evidence type="ECO:0000313" key="5">
    <source>
        <dbReference type="Proteomes" id="UP000000267"/>
    </source>
</evidence>
<keyword evidence="5" id="KW-1185">Reference proteome</keyword>
<reference evidence="4 5" key="1">
    <citation type="journal article" date="2007" name="Proc. Natl. Acad. Sci. U.S.A.">
        <title>Independent sorting-out of thousands of duplicated gene pairs in two yeast species descended from a whole-genome duplication.</title>
        <authorList>
            <person name="Scannell D.R."/>
            <person name="Frank A.C."/>
            <person name="Conant G.C."/>
            <person name="Byrne K.P."/>
            <person name="Woolfit M."/>
            <person name="Wolfe K.H."/>
        </authorList>
    </citation>
    <scope>NUCLEOTIDE SEQUENCE [LARGE SCALE GENOMIC DNA]</scope>
    <source>
        <strain evidence="5">ATCC 22028 / DSM 70294 / BCRC 21397 / CBS 2163 / NBRC 10782 / NRRL Y-8283 / UCD 57-17</strain>
    </source>
</reference>
<dbReference type="SUPFAM" id="SSF48452">
    <property type="entry name" value="TPR-like"/>
    <property type="match status" value="1"/>
</dbReference>
<dbReference type="GO" id="GO:0034515">
    <property type="term" value="C:proteasome storage granule"/>
    <property type="evidence" value="ECO:0007669"/>
    <property type="project" value="EnsemblFungi"/>
</dbReference>
<evidence type="ECO:0000259" key="3">
    <source>
        <dbReference type="PROSITE" id="PS50250"/>
    </source>
</evidence>
<dbReference type="HOGENOM" id="CLU_029573_2_1_1"/>
<evidence type="ECO:0000256" key="1">
    <source>
        <dbReference type="ARBA" id="ARBA00007454"/>
    </source>
</evidence>
<dbReference type="AlphaFoldDB" id="A7TH28"/>
<dbReference type="OMA" id="ESKIYHA"/>
<dbReference type="OrthoDB" id="1418352at2759"/>
<dbReference type="PANTHER" id="PTHR10678">
    <property type="entry name" value="26S PROTEASOME NON-ATPASE REGULATORY SUBUNIT 11/COP9 SIGNALOSOME COMPLEX SUBUNIT 2"/>
    <property type="match status" value="1"/>
</dbReference>
<gene>
    <name evidence="4" type="ORF">Kpol_1032p77</name>
</gene>
<dbReference type="GeneID" id="5546767"/>
<dbReference type="SMART" id="SM00088">
    <property type="entry name" value="PINT"/>
    <property type="match status" value="1"/>
</dbReference>
<dbReference type="InterPro" id="IPR040773">
    <property type="entry name" value="Rpn6_N"/>
</dbReference>
<dbReference type="Proteomes" id="UP000000267">
    <property type="component" value="Unassembled WGS sequence"/>
</dbReference>
<dbReference type="InterPro" id="IPR036390">
    <property type="entry name" value="WH_DNA-bd_sf"/>
</dbReference>
<dbReference type="SMART" id="SM00753">
    <property type="entry name" value="PAM"/>
    <property type="match status" value="1"/>
</dbReference>
<accession>A7TH28</accession>
<sequence length="432" mass="49620">MSAVTEGLQHARELVKQKKYQDAETIYLNLLNSNKSLDTDNSIKLDSVRNELESVILELGDIYSVTHQKEKLREFIPNSTEYMSILAKSKTAKVLKTLIEKFEKVPDSLDDQIYVCEKSIEFAEKEKRVFLKHSLAVKLANYYYLKTNYKKSLDLINSLLTEFKKLDDKPSLVDVHLLESKVYHKLRNLAKAKAALTASRTAANSIYCPTVTMAELDLMSGILHCEDKDYKTAYSYFFESFESFHNLSTHDSYEKACQLLKYMLLSKIMLNLIDEVNTILNAKYTKETYQSRGIDAMKAIAEAYNNRSLLEFNTAIKNYNKELMTDELTRSHFNALYDTLLESNLCKIIEPFECVEISHISKMIGLEAEQVEGKLSQMILDKIFYGVLDQGNGWLYVYATPNKDATYDSALELTTELNKVVDQLFEKASVLY</sequence>
<dbReference type="Pfam" id="PF01399">
    <property type="entry name" value="PCI"/>
    <property type="match status" value="1"/>
</dbReference>
<dbReference type="FunCoup" id="A7TH28">
    <property type="interactions" value="1231"/>
</dbReference>
<dbReference type="InterPro" id="IPR040780">
    <property type="entry name" value="Rpn6_C_helix"/>
</dbReference>
<organism evidence="5">
    <name type="scientific">Vanderwaltozyma polyspora (strain ATCC 22028 / DSM 70294 / BCRC 21397 / CBS 2163 / NBRC 10782 / NRRL Y-8283 / UCD 57-17)</name>
    <name type="common">Kluyveromyces polysporus</name>
    <dbReference type="NCBI Taxonomy" id="436907"/>
    <lineage>
        <taxon>Eukaryota</taxon>
        <taxon>Fungi</taxon>
        <taxon>Dikarya</taxon>
        <taxon>Ascomycota</taxon>
        <taxon>Saccharomycotina</taxon>
        <taxon>Saccharomycetes</taxon>
        <taxon>Saccharomycetales</taxon>
        <taxon>Saccharomycetaceae</taxon>
        <taxon>Vanderwaltozyma</taxon>
    </lineage>
</organism>